<dbReference type="EMBL" id="CAICTM010000267">
    <property type="protein sequence ID" value="CAB9506479.1"/>
    <property type="molecule type" value="Genomic_DNA"/>
</dbReference>
<name>A0A9N8DV22_9STRA</name>
<evidence type="ECO:0000313" key="2">
    <source>
        <dbReference type="EMBL" id="CAB9506479.1"/>
    </source>
</evidence>
<dbReference type="AlphaFoldDB" id="A0A9N8DV22"/>
<reference evidence="2" key="1">
    <citation type="submission" date="2020-06" db="EMBL/GenBank/DDBJ databases">
        <authorList>
            <consortium name="Plant Systems Biology data submission"/>
        </authorList>
    </citation>
    <scope>NUCLEOTIDE SEQUENCE</scope>
    <source>
        <strain evidence="2">D6</strain>
    </source>
</reference>
<feature type="compositionally biased region" description="Basic and acidic residues" evidence="1">
    <location>
        <begin position="1"/>
        <end position="12"/>
    </location>
</feature>
<feature type="region of interest" description="Disordered" evidence="1">
    <location>
        <begin position="1"/>
        <end position="31"/>
    </location>
</feature>
<comment type="caution">
    <text evidence="2">The sequence shown here is derived from an EMBL/GenBank/DDBJ whole genome shotgun (WGS) entry which is preliminary data.</text>
</comment>
<organism evidence="2 3">
    <name type="scientific">Seminavis robusta</name>
    <dbReference type="NCBI Taxonomy" id="568900"/>
    <lineage>
        <taxon>Eukaryota</taxon>
        <taxon>Sar</taxon>
        <taxon>Stramenopiles</taxon>
        <taxon>Ochrophyta</taxon>
        <taxon>Bacillariophyta</taxon>
        <taxon>Bacillariophyceae</taxon>
        <taxon>Bacillariophycidae</taxon>
        <taxon>Naviculales</taxon>
        <taxon>Naviculaceae</taxon>
        <taxon>Seminavis</taxon>
    </lineage>
</organism>
<evidence type="ECO:0000256" key="1">
    <source>
        <dbReference type="SAM" id="MobiDB-lite"/>
    </source>
</evidence>
<proteinExistence type="predicted"/>
<accession>A0A9N8DV22</accession>
<dbReference type="Proteomes" id="UP001153069">
    <property type="component" value="Unassembled WGS sequence"/>
</dbReference>
<protein>
    <submittedName>
        <fullName evidence="2">Uncharacterized protein</fullName>
    </submittedName>
</protein>
<keyword evidence="3" id="KW-1185">Reference proteome</keyword>
<evidence type="ECO:0000313" key="3">
    <source>
        <dbReference type="Proteomes" id="UP001153069"/>
    </source>
</evidence>
<gene>
    <name evidence="2" type="ORF">SEMRO_268_G103701.1</name>
</gene>
<sequence>MEVATKDVDPKKSSARGTNPPCQKACGHRPERLRDNILRRLQKQMKGTQAAYTPYAYGRDGLDFAIEEEQGQADDDDDEMSRSSTSTVLGLYYYRTGTGS</sequence>